<evidence type="ECO:0000313" key="1">
    <source>
        <dbReference type="EMBL" id="VVV02175.1"/>
    </source>
</evidence>
<name>A0AC61YD61_9FLAO</name>
<sequence length="299" mass="35724">MKFGKVDDPSSIDFTLPEDHVQTKEVLQKFAPKSFNTISIGCAKWNKKDLKNFYPRGTKDELVYYSQQFNSIELNATFYRMWPLEQFQKWHDKTVEDFKFFPKVPRLISHIKRLHEVDDLVTDYTANLLGLNEKLGMVFLQMPENFQPKWIDRLPEFFKKWPREIPLSFEVRHHDWHHDQAVSDELNAMLQEYNIANVITDSAGRRDLLHMRLTSDTAFVRYNGANHESDYSRLDDWIDRIEEWYELGLKNLYFFVHQNLEKASPLLSAYFIKKMNEHFELDLRIPQLPKSNNQKSLEL</sequence>
<organism evidence="1 2">
    <name type="scientific">Mesonia oceanica</name>
    <dbReference type="NCBI Taxonomy" id="2687242"/>
    <lineage>
        <taxon>Bacteria</taxon>
        <taxon>Pseudomonadati</taxon>
        <taxon>Bacteroidota</taxon>
        <taxon>Flavobacteriia</taxon>
        <taxon>Flavobacteriales</taxon>
        <taxon>Flavobacteriaceae</taxon>
        <taxon>Mesonia</taxon>
    </lineage>
</organism>
<comment type="caution">
    <text evidence="1">The sequence shown here is derived from an EMBL/GenBank/DDBJ whole genome shotgun (WGS) entry which is preliminary data.</text>
</comment>
<gene>
    <name evidence="1" type="ORF">FVB9532_03473</name>
</gene>
<dbReference type="Proteomes" id="UP000356253">
    <property type="component" value="Unassembled WGS sequence"/>
</dbReference>
<accession>A0AC61YD61</accession>
<evidence type="ECO:0000313" key="2">
    <source>
        <dbReference type="Proteomes" id="UP000356253"/>
    </source>
</evidence>
<keyword evidence="2" id="KW-1185">Reference proteome</keyword>
<protein>
    <submittedName>
        <fullName evidence="1">Uncharacterized protein</fullName>
    </submittedName>
</protein>
<reference evidence="1" key="1">
    <citation type="submission" date="2019-09" db="EMBL/GenBank/DDBJ databases">
        <authorList>
            <person name="Rodrigo-Torres L."/>
            <person name="Arahal R. D."/>
            <person name="Lucena T."/>
        </authorList>
    </citation>
    <scope>NUCLEOTIDE SEQUENCE</scope>
    <source>
        <strain evidence="1">ISS653</strain>
    </source>
</reference>
<proteinExistence type="predicted"/>
<dbReference type="EMBL" id="CABVMM010000015">
    <property type="protein sequence ID" value="VVV02175.1"/>
    <property type="molecule type" value="Genomic_DNA"/>
</dbReference>